<gene>
    <name evidence="2" type="primary">pcw303</name>
    <name evidence="2" type="ORF">HMNKFOFK_00038</name>
    <name evidence="3" type="ORF">LBOJFJBN_00070</name>
</gene>
<proteinExistence type="predicted"/>
<evidence type="ECO:0000256" key="1">
    <source>
        <dbReference type="SAM" id="Phobius"/>
    </source>
</evidence>
<keyword evidence="1" id="KW-0472">Membrane</keyword>
<evidence type="ECO:0000313" key="3">
    <source>
        <dbReference type="EMBL" id="AWO72491.1"/>
    </source>
</evidence>
<sequence length="92" mass="10812">MKIDFKITKDDYISFNLHHLENSKSQKSTFNILRYAVPIVLSIPIYFTGTGIFNQPNIYWIIVAIVFLVIWILTYPKQYKKLVAKETDKLIS</sequence>
<dbReference type="RefSeq" id="WP_049039694.1">
    <property type="nucleotide sequence ID" value="NZ_BIPZ01000007.1"/>
</dbReference>
<evidence type="ECO:0000313" key="2">
    <source>
        <dbReference type="EMBL" id="AWO72411.1"/>
    </source>
</evidence>
<organism evidence="2">
    <name type="scientific">Clostridioides difficile</name>
    <name type="common">Peptoclostridium difficile</name>
    <dbReference type="NCBI Taxonomy" id="1496"/>
    <lineage>
        <taxon>Bacteria</taxon>
        <taxon>Bacillati</taxon>
        <taxon>Bacillota</taxon>
        <taxon>Clostridia</taxon>
        <taxon>Peptostreptococcales</taxon>
        <taxon>Peptostreptococcaceae</taxon>
        <taxon>Clostridioides</taxon>
    </lineage>
</organism>
<protein>
    <submittedName>
        <fullName evidence="2">Uncharacterized protein</fullName>
    </submittedName>
</protein>
<dbReference type="AlphaFoldDB" id="A0A2U9AD56"/>
<name>A0A2U9AD56_CLODI</name>
<keyword evidence="1" id="KW-0812">Transmembrane</keyword>
<accession>A0A2U9AD56</accession>
<feature type="transmembrane region" description="Helical" evidence="1">
    <location>
        <begin position="32"/>
        <end position="52"/>
    </location>
</feature>
<reference evidence="2" key="1">
    <citation type="journal article" date="2019" name="BMC Microbiol.">
        <title>Tetracycline resistance genes of the Clostridia.</title>
        <authorList>
            <person name="Vidor C.J."/>
            <person name="Bulach D."/>
            <person name="Awad M."/>
            <person name="Dena L."/>
        </authorList>
    </citation>
    <scope>NUCLEOTIDE SEQUENCE</scope>
    <source>
        <strain evidence="2">MCD43</strain>
        <strain evidence="3">MCD46</strain>
    </source>
</reference>
<keyword evidence="1" id="KW-1133">Transmembrane helix</keyword>
<dbReference type="EMBL" id="MH041492">
    <property type="protein sequence ID" value="AWO72411.1"/>
    <property type="molecule type" value="Genomic_DNA"/>
</dbReference>
<feature type="transmembrane region" description="Helical" evidence="1">
    <location>
        <begin position="58"/>
        <end position="75"/>
    </location>
</feature>
<dbReference type="EMBL" id="MH041493">
    <property type="protein sequence ID" value="AWO72491.1"/>
    <property type="molecule type" value="Genomic_DNA"/>
</dbReference>